<dbReference type="EMBL" id="CM055738">
    <property type="protein sequence ID" value="KAJ8004976.1"/>
    <property type="molecule type" value="Genomic_DNA"/>
</dbReference>
<accession>A0ACC2GMZ1</accession>
<dbReference type="Proteomes" id="UP001157502">
    <property type="component" value="Chromosome 11"/>
</dbReference>
<protein>
    <submittedName>
        <fullName evidence="1">Uncharacterized protein</fullName>
    </submittedName>
</protein>
<keyword evidence="2" id="KW-1185">Reference proteome</keyword>
<gene>
    <name evidence="1" type="ORF">DPEC_G00141860</name>
</gene>
<name>A0ACC2GMZ1_DALPE</name>
<organism evidence="1 2">
    <name type="scientific">Dallia pectoralis</name>
    <name type="common">Alaska blackfish</name>
    <dbReference type="NCBI Taxonomy" id="75939"/>
    <lineage>
        <taxon>Eukaryota</taxon>
        <taxon>Metazoa</taxon>
        <taxon>Chordata</taxon>
        <taxon>Craniata</taxon>
        <taxon>Vertebrata</taxon>
        <taxon>Euteleostomi</taxon>
        <taxon>Actinopterygii</taxon>
        <taxon>Neopterygii</taxon>
        <taxon>Teleostei</taxon>
        <taxon>Protacanthopterygii</taxon>
        <taxon>Esociformes</taxon>
        <taxon>Umbridae</taxon>
        <taxon>Dallia</taxon>
    </lineage>
</organism>
<comment type="caution">
    <text evidence="1">The sequence shown here is derived from an EMBL/GenBank/DDBJ whole genome shotgun (WGS) entry which is preliminary data.</text>
</comment>
<evidence type="ECO:0000313" key="1">
    <source>
        <dbReference type="EMBL" id="KAJ8004976.1"/>
    </source>
</evidence>
<reference evidence="1" key="1">
    <citation type="submission" date="2021-05" db="EMBL/GenBank/DDBJ databases">
        <authorList>
            <person name="Pan Q."/>
            <person name="Jouanno E."/>
            <person name="Zahm M."/>
            <person name="Klopp C."/>
            <person name="Cabau C."/>
            <person name="Louis A."/>
            <person name="Berthelot C."/>
            <person name="Parey E."/>
            <person name="Roest Crollius H."/>
            <person name="Montfort J."/>
            <person name="Robinson-Rechavi M."/>
            <person name="Bouchez O."/>
            <person name="Lampietro C."/>
            <person name="Lopez Roques C."/>
            <person name="Donnadieu C."/>
            <person name="Postlethwait J."/>
            <person name="Bobe J."/>
            <person name="Dillon D."/>
            <person name="Chandos A."/>
            <person name="von Hippel F."/>
            <person name="Guiguen Y."/>
        </authorList>
    </citation>
    <scope>NUCLEOTIDE SEQUENCE</scope>
    <source>
        <strain evidence="1">YG-Jan2019</strain>
    </source>
</reference>
<proteinExistence type="predicted"/>
<sequence>MWILNPLETEGGKHYLLPGKEYVVGRKNCQVLLPSDQSISRVHAHLTVTDQALIVKDSSKYGTFVNEERLPGDTPHTLNTGDRLTFGMFHSKFSVQRDAVVVCSSCVDNDGKASLSQALQLLGGQLVNNWTQSCTHLVMPTVKITIKTICALLCCRPIVKQEFFTELGRALQQNQHLPKAESFLPEIDEPSLNKEEVDLTEKPERKRLFSGKIFLFLSAKQLKRLSLAVSCGGGRSQLLEEASLQSTQLESPSCCVIELTGAQPSTTKNWADSVGRILQRKGLRFIKESEIGLAAIFVSCDKYCNPASLVVDSESMRTKTTIHSATLSQNAPVNETVLPTSSQNITAYAFNTEPSQGISGRDMVDVSAVRETPQKDLRRTTPLNQPPKPSFTNERAETCTVAETMMSSFSATDCAGGGGGSERKKAEKQHSGSRQGEQIPKLRAPSLRPAGGVKTTSSQKSSPHKQIPQTDSSQKQSTLINFFQPVGKKRQREGEQSTTVQSEAKLSRREVEDKTKRTAPSHVEPSNIAQNRSPSNQITHSSSTTTHSCSGSQIPTCGFQSQQGSGADLFSGRTSALTGGVQSRKRKEMEENTKGERVLEMEMDELEAIMSEDMDELDTSMSESHDQRTRLTEHSSTNKRQRVDLLEPSTANHKPSLDPEAGSSANKRPQAKPVAEFKEEEVSFDEAKPANGVALASPEELTTDPKPSEPYRQEALVSEDKTLPSRLLVVEFKSLTMANLARAKTHPTNGNVNRKDFKRFRKVPVPGLLGLPKIIGGSYLLAHNRAKNSELEEWLRDAAEDERQSKKEDSVADDLFRYNPKPTKKR</sequence>
<evidence type="ECO:0000313" key="2">
    <source>
        <dbReference type="Proteomes" id="UP001157502"/>
    </source>
</evidence>